<accession>A0A9D3AXA5</accession>
<protein>
    <recommendedName>
        <fullName evidence="6">Mutator family transposase</fullName>
    </recommendedName>
</protein>
<evidence type="ECO:0000313" key="8">
    <source>
        <dbReference type="Proteomes" id="UP000798488"/>
    </source>
</evidence>
<evidence type="ECO:0000256" key="5">
    <source>
        <dbReference type="ARBA" id="ARBA00023172"/>
    </source>
</evidence>
<dbReference type="InterPro" id="IPR001207">
    <property type="entry name" value="Transposase_mutator"/>
</dbReference>
<keyword evidence="5 6" id="KW-0233">DNA recombination</keyword>
<evidence type="ECO:0000256" key="3">
    <source>
        <dbReference type="ARBA" id="ARBA00022578"/>
    </source>
</evidence>
<comment type="function">
    <text evidence="1 6">Required for the transposition of the insertion element.</text>
</comment>
<comment type="similarity">
    <text evidence="2 6">Belongs to the transposase mutator family.</text>
</comment>
<keyword evidence="8" id="KW-1185">Reference proteome</keyword>
<dbReference type="RefSeq" id="WP_161822897.1">
    <property type="nucleotide sequence ID" value="NZ_LSRS01000006.1"/>
</dbReference>
<sequence length="346" mass="40747">MREYTKSECDKILSEVIHESVISITPPPLEDSWVRFEKKLQNQVIAENHIKALYAKGIPTSDIKNQLRSIYGMTFSTCMIDQIIKKFSTMDQWQSRKLDRVYPIVYLDAIQFKVRKDSKVINKIAYIGLGINTSGRKEILGIWVCENVNTEFCIDICNDLKNRGVYDILIACINGFFVVPEAIRSVFPRTEIHSCNIGQILYLIKYSTYQEQKELLKDLRKVYQVLSYEEAERAFVKFKENWGNKYPIVIQCWEKNWLELMSYFKYPYGIRQMMYTTNIIESYHNLLYQLTNIKFCYSTDEAIKKLIYLASVEADKQWTIPFSEWSCFVSQFNAFFGDRVQLESVI</sequence>
<dbReference type="GO" id="GO:0003677">
    <property type="term" value="F:DNA binding"/>
    <property type="evidence" value="ECO:0007669"/>
    <property type="project" value="UniProtKB-UniRule"/>
</dbReference>
<dbReference type="GO" id="GO:0006313">
    <property type="term" value="P:DNA transposition"/>
    <property type="evidence" value="ECO:0007669"/>
    <property type="project" value="UniProtKB-UniRule"/>
</dbReference>
<evidence type="ECO:0000256" key="1">
    <source>
        <dbReference type="ARBA" id="ARBA00002190"/>
    </source>
</evidence>
<dbReference type="PANTHER" id="PTHR33217">
    <property type="entry name" value="TRANSPOSASE FOR INSERTION SEQUENCE ELEMENT IS1081"/>
    <property type="match status" value="1"/>
</dbReference>
<reference evidence="7" key="1">
    <citation type="submission" date="2016-02" db="EMBL/GenBank/DDBJ databases">
        <title>Draft Genome Sequence of Sporotomaculum syntrophicum Strain FB, a Syntrophic Benzoate Degrader.</title>
        <authorList>
            <person name="Nobu M.K."/>
            <person name="Narihiro T."/>
            <person name="Qiu Y.-L."/>
            <person name="Ohashi A."/>
            <person name="Liu W.-T."/>
            <person name="Yuji S."/>
        </authorList>
    </citation>
    <scope>NUCLEOTIDE SEQUENCE</scope>
    <source>
        <strain evidence="7">FB</strain>
    </source>
</reference>
<keyword evidence="6" id="KW-0814">Transposable element</keyword>
<comment type="caution">
    <text evidence="7">The sequence shown here is derived from an EMBL/GenBank/DDBJ whole genome shotgun (WGS) entry which is preliminary data.</text>
</comment>
<dbReference type="PANTHER" id="PTHR33217:SF8">
    <property type="entry name" value="MUTATOR FAMILY TRANSPOSASE"/>
    <property type="match status" value="1"/>
</dbReference>
<dbReference type="Pfam" id="PF00872">
    <property type="entry name" value="Transposase_mut"/>
    <property type="match status" value="1"/>
</dbReference>
<dbReference type="NCBIfam" id="NF033543">
    <property type="entry name" value="transpos_IS256"/>
    <property type="match status" value="1"/>
</dbReference>
<proteinExistence type="inferred from homology"/>
<evidence type="ECO:0000256" key="4">
    <source>
        <dbReference type="ARBA" id="ARBA00023125"/>
    </source>
</evidence>
<name>A0A9D3AXA5_9FIRM</name>
<dbReference type="EMBL" id="LSRS01000006">
    <property type="protein sequence ID" value="KAF1084206.1"/>
    <property type="molecule type" value="Genomic_DNA"/>
</dbReference>
<evidence type="ECO:0000256" key="2">
    <source>
        <dbReference type="ARBA" id="ARBA00010961"/>
    </source>
</evidence>
<dbReference type="AlphaFoldDB" id="A0A9D3AXA5"/>
<evidence type="ECO:0000256" key="6">
    <source>
        <dbReference type="RuleBase" id="RU365089"/>
    </source>
</evidence>
<dbReference type="OrthoDB" id="9779930at2"/>
<keyword evidence="4 6" id="KW-0238">DNA-binding</keyword>
<organism evidence="7 8">
    <name type="scientific">Sporotomaculum syntrophicum</name>
    <dbReference type="NCBI Taxonomy" id="182264"/>
    <lineage>
        <taxon>Bacteria</taxon>
        <taxon>Bacillati</taxon>
        <taxon>Bacillota</taxon>
        <taxon>Clostridia</taxon>
        <taxon>Eubacteriales</taxon>
        <taxon>Desulfallaceae</taxon>
        <taxon>Sporotomaculum</taxon>
    </lineage>
</organism>
<dbReference type="Proteomes" id="UP000798488">
    <property type="component" value="Unassembled WGS sequence"/>
</dbReference>
<evidence type="ECO:0000313" key="7">
    <source>
        <dbReference type="EMBL" id="KAF1084206.1"/>
    </source>
</evidence>
<gene>
    <name evidence="7" type="ORF">SPSYN_02610</name>
</gene>
<keyword evidence="3 6" id="KW-0815">Transposition</keyword>
<dbReference type="GO" id="GO:0004803">
    <property type="term" value="F:transposase activity"/>
    <property type="evidence" value="ECO:0007669"/>
    <property type="project" value="UniProtKB-UniRule"/>
</dbReference>